<feature type="domain" description="Homeobox" evidence="12">
    <location>
        <begin position="95"/>
        <end position="155"/>
    </location>
</feature>
<reference evidence="13" key="1">
    <citation type="journal article" date="2023" name="GigaByte">
        <title>Genome assembly of the bearded iris, Iris pallida Lam.</title>
        <authorList>
            <person name="Bruccoleri R.E."/>
            <person name="Oakeley E.J."/>
            <person name="Faust A.M.E."/>
            <person name="Altorfer M."/>
            <person name="Dessus-Babus S."/>
            <person name="Burckhardt D."/>
            <person name="Oertli M."/>
            <person name="Naumann U."/>
            <person name="Petersen F."/>
            <person name="Wong J."/>
        </authorList>
    </citation>
    <scope>NUCLEOTIDE SEQUENCE</scope>
    <source>
        <strain evidence="13">GSM-AAB239-AS_SAM_17_03QT</strain>
    </source>
</reference>
<keyword evidence="3" id="KW-0805">Transcription regulation</keyword>
<dbReference type="PANTHER" id="PTHR45714">
    <property type="entry name" value="HOMEOBOX-LEUCINE ZIPPER PROTEIN HAT14"/>
    <property type="match status" value="1"/>
</dbReference>
<dbReference type="Proteomes" id="UP001140949">
    <property type="component" value="Unassembled WGS sequence"/>
</dbReference>
<protein>
    <submittedName>
        <fullName evidence="13">Homeobox-leucine zipper protein HAT22-like</fullName>
    </submittedName>
</protein>
<evidence type="ECO:0000256" key="10">
    <source>
        <dbReference type="SAM" id="Coils"/>
    </source>
</evidence>
<keyword evidence="6" id="KW-0804">Transcription</keyword>
<evidence type="ECO:0000256" key="6">
    <source>
        <dbReference type="ARBA" id="ARBA00023163"/>
    </source>
</evidence>
<keyword evidence="10" id="KW-0175">Coiled coil</keyword>
<evidence type="ECO:0000259" key="12">
    <source>
        <dbReference type="PROSITE" id="PS50071"/>
    </source>
</evidence>
<evidence type="ECO:0000256" key="9">
    <source>
        <dbReference type="RuleBase" id="RU000682"/>
    </source>
</evidence>
<evidence type="ECO:0000256" key="7">
    <source>
        <dbReference type="ARBA" id="ARBA00023242"/>
    </source>
</evidence>
<dbReference type="GO" id="GO:0043565">
    <property type="term" value="F:sequence-specific DNA binding"/>
    <property type="evidence" value="ECO:0007669"/>
    <property type="project" value="InterPro"/>
</dbReference>
<dbReference type="InterPro" id="IPR001356">
    <property type="entry name" value="HD"/>
</dbReference>
<evidence type="ECO:0000313" key="14">
    <source>
        <dbReference type="Proteomes" id="UP001140949"/>
    </source>
</evidence>
<evidence type="ECO:0000256" key="2">
    <source>
        <dbReference type="ARBA" id="ARBA00006074"/>
    </source>
</evidence>
<comment type="similarity">
    <text evidence="2">Belongs to the HD-ZIP homeobox family. Class II subfamily.</text>
</comment>
<feature type="DNA-binding region" description="Homeobox" evidence="8">
    <location>
        <begin position="97"/>
        <end position="156"/>
    </location>
</feature>
<evidence type="ECO:0000256" key="5">
    <source>
        <dbReference type="ARBA" id="ARBA00023155"/>
    </source>
</evidence>
<dbReference type="SUPFAM" id="SSF46689">
    <property type="entry name" value="Homeodomain-like"/>
    <property type="match status" value="1"/>
</dbReference>
<proteinExistence type="inferred from homology"/>
<dbReference type="Gene3D" id="1.10.10.60">
    <property type="entry name" value="Homeodomain-like"/>
    <property type="match status" value="1"/>
</dbReference>
<organism evidence="13 14">
    <name type="scientific">Iris pallida</name>
    <name type="common">Sweet iris</name>
    <dbReference type="NCBI Taxonomy" id="29817"/>
    <lineage>
        <taxon>Eukaryota</taxon>
        <taxon>Viridiplantae</taxon>
        <taxon>Streptophyta</taxon>
        <taxon>Embryophyta</taxon>
        <taxon>Tracheophyta</taxon>
        <taxon>Spermatophyta</taxon>
        <taxon>Magnoliopsida</taxon>
        <taxon>Liliopsida</taxon>
        <taxon>Asparagales</taxon>
        <taxon>Iridaceae</taxon>
        <taxon>Iridoideae</taxon>
        <taxon>Irideae</taxon>
        <taxon>Iris</taxon>
    </lineage>
</organism>
<evidence type="ECO:0000313" key="13">
    <source>
        <dbReference type="EMBL" id="KAJ6823507.1"/>
    </source>
</evidence>
<dbReference type="InterPro" id="IPR050762">
    <property type="entry name" value="HD-ZIP_Homeobox_LZ_Class_II"/>
</dbReference>
<feature type="coiled-coil region" evidence="10">
    <location>
        <begin position="147"/>
        <end position="191"/>
    </location>
</feature>
<dbReference type="EMBL" id="JANAVB010022799">
    <property type="protein sequence ID" value="KAJ6823507.1"/>
    <property type="molecule type" value="Genomic_DNA"/>
</dbReference>
<dbReference type="GO" id="GO:0000981">
    <property type="term" value="F:DNA-binding transcription factor activity, RNA polymerase II-specific"/>
    <property type="evidence" value="ECO:0007669"/>
    <property type="project" value="InterPro"/>
</dbReference>
<evidence type="ECO:0000256" key="3">
    <source>
        <dbReference type="ARBA" id="ARBA00023015"/>
    </source>
</evidence>
<keyword evidence="7 8" id="KW-0539">Nucleus</keyword>
<dbReference type="SMART" id="SM00340">
    <property type="entry name" value="HALZ"/>
    <property type="match status" value="1"/>
</dbReference>
<dbReference type="SMART" id="SM00389">
    <property type="entry name" value="HOX"/>
    <property type="match status" value="1"/>
</dbReference>
<feature type="compositionally biased region" description="Low complexity" evidence="11">
    <location>
        <begin position="61"/>
        <end position="81"/>
    </location>
</feature>
<accession>A0AAX6G573</accession>
<keyword evidence="14" id="KW-1185">Reference proteome</keyword>
<comment type="subcellular location">
    <subcellularLocation>
        <location evidence="1 8 9">Nucleus</location>
    </subcellularLocation>
</comment>
<dbReference type="InterPro" id="IPR017970">
    <property type="entry name" value="Homeobox_CS"/>
</dbReference>
<reference evidence="13" key="2">
    <citation type="submission" date="2023-04" db="EMBL/GenBank/DDBJ databases">
        <authorList>
            <person name="Bruccoleri R.E."/>
            <person name="Oakeley E.J."/>
            <person name="Faust A.-M."/>
            <person name="Dessus-Babus S."/>
            <person name="Altorfer M."/>
            <person name="Burckhardt D."/>
            <person name="Oertli M."/>
            <person name="Naumann U."/>
            <person name="Petersen F."/>
            <person name="Wong J."/>
        </authorList>
    </citation>
    <scope>NUCLEOTIDE SEQUENCE</scope>
    <source>
        <strain evidence="13">GSM-AAB239-AS_SAM_17_03QT</strain>
        <tissue evidence="13">Leaf</tissue>
    </source>
</reference>
<name>A0AAX6G573_IRIPA</name>
<feature type="region of interest" description="Disordered" evidence="11">
    <location>
        <begin position="28"/>
        <end position="103"/>
    </location>
</feature>
<dbReference type="InterPro" id="IPR009057">
    <property type="entry name" value="Homeodomain-like_sf"/>
</dbReference>
<dbReference type="InterPro" id="IPR003106">
    <property type="entry name" value="Leu_zip_homeo"/>
</dbReference>
<dbReference type="CDD" id="cd00086">
    <property type="entry name" value="homeodomain"/>
    <property type="match status" value="1"/>
</dbReference>
<evidence type="ECO:0000256" key="1">
    <source>
        <dbReference type="ARBA" id="ARBA00004123"/>
    </source>
</evidence>
<dbReference type="Pfam" id="PF02183">
    <property type="entry name" value="HALZ"/>
    <property type="match status" value="1"/>
</dbReference>
<evidence type="ECO:0000256" key="4">
    <source>
        <dbReference type="ARBA" id="ARBA00023125"/>
    </source>
</evidence>
<dbReference type="GO" id="GO:0005634">
    <property type="term" value="C:nucleus"/>
    <property type="evidence" value="ECO:0007669"/>
    <property type="project" value="UniProtKB-SubCell"/>
</dbReference>
<sequence>MESHMSMDIEDDVCDTGLVLGLGYYTKTSIGSRRDPPLKSEPAASNIPKPTEPSLTLGNMSRQPSSPHSPLSSFTSAFLSSAKRENESDGEEDGGTSTRKKLRLTKEQSALLEDEFRKHSTVIPKQKLALAKQLNLRPRQVEVWFQNRRARTKLKQTEEDREFLKRCCEGLSNENRRLRKELQELRALKSTPSKMYMHHLTSPILTACPSCARVGGAGDRTTTNVKPFGRGAGRLNLES</sequence>
<evidence type="ECO:0000256" key="8">
    <source>
        <dbReference type="PROSITE-ProRule" id="PRU00108"/>
    </source>
</evidence>
<keyword evidence="4 8" id="KW-0238">DNA-binding</keyword>
<dbReference type="AlphaFoldDB" id="A0AAX6G573"/>
<evidence type="ECO:0000256" key="11">
    <source>
        <dbReference type="SAM" id="MobiDB-lite"/>
    </source>
</evidence>
<dbReference type="Pfam" id="PF00046">
    <property type="entry name" value="Homeodomain"/>
    <property type="match status" value="1"/>
</dbReference>
<gene>
    <name evidence="13" type="ORF">M6B38_383075</name>
</gene>
<dbReference type="PROSITE" id="PS00027">
    <property type="entry name" value="HOMEOBOX_1"/>
    <property type="match status" value="1"/>
</dbReference>
<dbReference type="PANTHER" id="PTHR45714:SF34">
    <property type="entry name" value="HOMEOBOX-LEUCINE ZIPPER PROTEIN HAT9"/>
    <property type="match status" value="1"/>
</dbReference>
<keyword evidence="5 8" id="KW-0371">Homeobox</keyword>
<comment type="caution">
    <text evidence="13">The sequence shown here is derived from an EMBL/GenBank/DDBJ whole genome shotgun (WGS) entry which is preliminary data.</text>
</comment>
<dbReference type="PROSITE" id="PS50071">
    <property type="entry name" value="HOMEOBOX_2"/>
    <property type="match status" value="1"/>
</dbReference>